<dbReference type="AlphaFoldDB" id="X1KTX3"/>
<evidence type="ECO:0008006" key="2">
    <source>
        <dbReference type="Google" id="ProtNLM"/>
    </source>
</evidence>
<dbReference type="EMBL" id="BARV01000114">
    <property type="protein sequence ID" value="GAH93604.1"/>
    <property type="molecule type" value="Genomic_DNA"/>
</dbReference>
<organism evidence="1">
    <name type="scientific">marine sediment metagenome</name>
    <dbReference type="NCBI Taxonomy" id="412755"/>
    <lineage>
        <taxon>unclassified sequences</taxon>
        <taxon>metagenomes</taxon>
        <taxon>ecological metagenomes</taxon>
    </lineage>
</organism>
<accession>X1KTX3</accession>
<name>X1KTX3_9ZZZZ</name>
<evidence type="ECO:0000313" key="1">
    <source>
        <dbReference type="EMBL" id="GAH93604.1"/>
    </source>
</evidence>
<dbReference type="SUPFAM" id="SSF50494">
    <property type="entry name" value="Trypsin-like serine proteases"/>
    <property type="match status" value="1"/>
</dbReference>
<comment type="caution">
    <text evidence="1">The sequence shown here is derived from an EMBL/GenBank/DDBJ whole genome shotgun (WGS) entry which is preliminary data.</text>
</comment>
<reference evidence="1" key="1">
    <citation type="journal article" date="2014" name="Front. Microbiol.">
        <title>High frequency of phylogenetically diverse reductive dehalogenase-homologous genes in deep subseafloor sedimentary metagenomes.</title>
        <authorList>
            <person name="Kawai M."/>
            <person name="Futagami T."/>
            <person name="Toyoda A."/>
            <person name="Takaki Y."/>
            <person name="Nishi S."/>
            <person name="Hori S."/>
            <person name="Arai W."/>
            <person name="Tsubouchi T."/>
            <person name="Morono Y."/>
            <person name="Uchiyama I."/>
            <person name="Ito T."/>
            <person name="Fujiyama A."/>
            <person name="Inagaki F."/>
            <person name="Takami H."/>
        </authorList>
    </citation>
    <scope>NUCLEOTIDE SEQUENCE</scope>
    <source>
        <strain evidence="1">Expedition CK06-06</strain>
    </source>
</reference>
<dbReference type="InterPro" id="IPR009003">
    <property type="entry name" value="Peptidase_S1_PA"/>
</dbReference>
<sequence>MKRRNKFLLILVIVIALAAAGYAGVSIRGDCGEPTMPLHKATALLTDELLLDLPRELFLISYGDGKIYVTVPQKSLLRFVPRCYAGWPVDRTVLLYSNALTGVFDTTSVDWDSRRAAHRPLIGGICVAPPISAGGGGGGTPDFPWWEVLGQEFSLATDQCSVATGIGTLGMVTYDGRILSAAHVIAYDGSQTLDIGTFTYQPDDTYPQAGELQQVMPIVLSITASNYADAAVSTIADGVTGDPGVIFSEDGGSYTISGWTVVNEGDQVRKSGIMTGVTNAEVFRSSGPTFIEYDDQNIARFVDQVLVISSIHDPFLFFGDSGSVVDKNGEFVGLCVSMHYCRPESGFCICREYGLRSWWPWSRCQEIQMAFVSKAEYIIDEFGIQLSPYDGGGGGGGDDPPMHLLGGKESS</sequence>
<proteinExistence type="predicted"/>
<gene>
    <name evidence="1" type="ORF">S06H3_00604</name>
</gene>
<protein>
    <recommendedName>
        <fullName evidence="2">Peptidase S1 domain-containing protein</fullName>
    </recommendedName>
</protein>